<proteinExistence type="predicted"/>
<dbReference type="GO" id="GO:0070273">
    <property type="term" value="F:phosphatidylinositol-4-phosphate binding"/>
    <property type="evidence" value="ECO:0007669"/>
    <property type="project" value="InterPro"/>
</dbReference>
<evidence type="ECO:0000256" key="3">
    <source>
        <dbReference type="ARBA" id="ARBA00023121"/>
    </source>
</evidence>
<accession>A0A561EPB8</accession>
<dbReference type="OrthoDB" id="4220167at2"/>
<dbReference type="Gene3D" id="1.10.3630.10">
    <property type="entry name" value="yeast vps74-n-term truncation variant domain like"/>
    <property type="match status" value="1"/>
</dbReference>
<keyword evidence="2" id="KW-0333">Golgi apparatus</keyword>
<dbReference type="InterPro" id="IPR038261">
    <property type="entry name" value="GPP34-like_sf"/>
</dbReference>
<keyword evidence="6" id="KW-1185">Reference proteome</keyword>
<reference evidence="5 6" key="1">
    <citation type="submission" date="2019-06" db="EMBL/GenBank/DDBJ databases">
        <title>Sequencing the genomes of 1000 actinobacteria strains.</title>
        <authorList>
            <person name="Klenk H.-P."/>
        </authorList>
    </citation>
    <scope>NUCLEOTIDE SEQUENCE [LARGE SCALE GENOMIC DNA]</scope>
    <source>
        <strain evidence="5 6">DSM 41649</strain>
    </source>
</reference>
<dbReference type="AlphaFoldDB" id="A0A561EPB8"/>
<comment type="caution">
    <text evidence="5">The sequence shown here is derived from an EMBL/GenBank/DDBJ whole genome shotgun (WGS) entry which is preliminary data.</text>
</comment>
<protein>
    <submittedName>
        <fullName evidence="5">Golgi phosphoprotein 3 GPP34</fullName>
    </submittedName>
</protein>
<dbReference type="Proteomes" id="UP000318416">
    <property type="component" value="Unassembled WGS sequence"/>
</dbReference>
<organism evidence="5 6">
    <name type="scientific">Kitasatospora atroaurantiaca</name>
    <dbReference type="NCBI Taxonomy" id="285545"/>
    <lineage>
        <taxon>Bacteria</taxon>
        <taxon>Bacillati</taxon>
        <taxon>Actinomycetota</taxon>
        <taxon>Actinomycetes</taxon>
        <taxon>Kitasatosporales</taxon>
        <taxon>Streptomycetaceae</taxon>
        <taxon>Kitasatospora</taxon>
    </lineage>
</organism>
<keyword evidence="4" id="KW-0472">Membrane</keyword>
<dbReference type="GO" id="GO:0012505">
    <property type="term" value="C:endomembrane system"/>
    <property type="evidence" value="ECO:0007669"/>
    <property type="project" value="UniProtKB-ARBA"/>
</dbReference>
<dbReference type="Pfam" id="PF05719">
    <property type="entry name" value="GPP34"/>
    <property type="match status" value="1"/>
</dbReference>
<dbReference type="RefSeq" id="WP_145790207.1">
    <property type="nucleotide sequence ID" value="NZ_BAAABR010000021.1"/>
</dbReference>
<name>A0A561EPB8_9ACTN</name>
<evidence type="ECO:0000256" key="1">
    <source>
        <dbReference type="ARBA" id="ARBA00004255"/>
    </source>
</evidence>
<gene>
    <name evidence="5" type="ORF">FB465_2475</name>
</gene>
<comment type="subcellular location">
    <subcellularLocation>
        <location evidence="1">Golgi apparatus membrane</location>
        <topology evidence="1">Peripheral membrane protein</topology>
        <orientation evidence="1">Cytoplasmic side</orientation>
    </subcellularLocation>
</comment>
<sequence>MDVSDTLPIPEELLLLCADPVTGRLARPASFARVIAGGVLAELLLAGAITVDGRRISGYQPLGTTEPVAAGVLTRLAGAGKRSWRFRLASAITAVPRGSEHVFLDSLAARGLVTAEPRRLFGIFPYRRFTATGPGPTQAIASRLWASLHTAAFLAETRPAVERDRQLAALLGVVSLERRLFPGPEGKEVRHAVRALSRTLPIARAVRSVISSDSSSAGSSG</sequence>
<evidence type="ECO:0000313" key="6">
    <source>
        <dbReference type="Proteomes" id="UP000318416"/>
    </source>
</evidence>
<evidence type="ECO:0000313" key="5">
    <source>
        <dbReference type="EMBL" id="TWE17450.1"/>
    </source>
</evidence>
<dbReference type="EMBL" id="VIVR01000001">
    <property type="protein sequence ID" value="TWE17450.1"/>
    <property type="molecule type" value="Genomic_DNA"/>
</dbReference>
<dbReference type="GO" id="GO:0005737">
    <property type="term" value="C:cytoplasm"/>
    <property type="evidence" value="ECO:0007669"/>
    <property type="project" value="UniProtKB-ARBA"/>
</dbReference>
<evidence type="ECO:0000256" key="4">
    <source>
        <dbReference type="ARBA" id="ARBA00023136"/>
    </source>
</evidence>
<dbReference type="InterPro" id="IPR008628">
    <property type="entry name" value="GPP34-like"/>
</dbReference>
<keyword evidence="3" id="KW-0446">Lipid-binding</keyword>
<evidence type="ECO:0000256" key="2">
    <source>
        <dbReference type="ARBA" id="ARBA00023034"/>
    </source>
</evidence>